<keyword evidence="10" id="KW-0198">Cysteine biosynthesis</keyword>
<dbReference type="Gene3D" id="1.10.3130.10">
    <property type="entry name" value="serine acetyltransferase, domain 1"/>
    <property type="match status" value="1"/>
</dbReference>
<dbReference type="Gene3D" id="2.160.10.10">
    <property type="entry name" value="Hexapeptide repeat proteins"/>
    <property type="match status" value="1"/>
</dbReference>
<organism evidence="13 14">
    <name type="scientific">Caenispirillum bisanense</name>
    <dbReference type="NCBI Taxonomy" id="414052"/>
    <lineage>
        <taxon>Bacteria</taxon>
        <taxon>Pseudomonadati</taxon>
        <taxon>Pseudomonadota</taxon>
        <taxon>Alphaproteobacteria</taxon>
        <taxon>Rhodospirillales</taxon>
        <taxon>Novispirillaceae</taxon>
        <taxon>Caenispirillum</taxon>
    </lineage>
</organism>
<keyword evidence="14" id="KW-1185">Reference proteome</keyword>
<proteinExistence type="inferred from homology"/>
<dbReference type="FunFam" id="1.10.3130.10:FF:000003">
    <property type="entry name" value="Serine acetyltransferase"/>
    <property type="match status" value="1"/>
</dbReference>
<dbReference type="NCBIfam" id="NF041874">
    <property type="entry name" value="EPS_EpsC"/>
    <property type="match status" value="1"/>
</dbReference>
<evidence type="ECO:0000313" key="13">
    <source>
        <dbReference type="EMBL" id="SOD96848.1"/>
    </source>
</evidence>
<dbReference type="Proteomes" id="UP000219621">
    <property type="component" value="Unassembled WGS sequence"/>
</dbReference>
<evidence type="ECO:0000313" key="14">
    <source>
        <dbReference type="Proteomes" id="UP000219621"/>
    </source>
</evidence>
<comment type="similarity">
    <text evidence="3">Belongs to the transferase hexapeptide repeat family.</text>
</comment>
<dbReference type="EMBL" id="OCNJ01000006">
    <property type="protein sequence ID" value="SOD96848.1"/>
    <property type="molecule type" value="Genomic_DNA"/>
</dbReference>
<keyword evidence="6" id="KW-0963">Cytoplasm</keyword>
<evidence type="ECO:0000256" key="8">
    <source>
        <dbReference type="ARBA" id="ARBA00022679"/>
    </source>
</evidence>
<evidence type="ECO:0000256" key="3">
    <source>
        <dbReference type="ARBA" id="ARBA00007274"/>
    </source>
</evidence>
<dbReference type="EC" id="2.3.1.30" evidence="4"/>
<reference evidence="13 14" key="1">
    <citation type="submission" date="2017-09" db="EMBL/GenBank/DDBJ databases">
        <authorList>
            <person name="Ehlers B."/>
            <person name="Leendertz F.H."/>
        </authorList>
    </citation>
    <scope>NUCLEOTIDE SEQUENCE [LARGE SCALE GENOMIC DNA]</scope>
    <source>
        <strain evidence="13 14">USBA 140</strain>
    </source>
</reference>
<dbReference type="GO" id="GO:0009001">
    <property type="term" value="F:serine O-acetyltransferase activity"/>
    <property type="evidence" value="ECO:0007669"/>
    <property type="project" value="UniProtKB-EC"/>
</dbReference>
<dbReference type="FunFam" id="2.160.10.10:FF:000007">
    <property type="entry name" value="Serine acetyltransferase"/>
    <property type="match status" value="1"/>
</dbReference>
<comment type="pathway">
    <text evidence="2">Amino-acid biosynthesis; L-cysteine biosynthesis; L-cysteine from L-serine: step 1/2.</text>
</comment>
<evidence type="ECO:0000256" key="10">
    <source>
        <dbReference type="ARBA" id="ARBA00023192"/>
    </source>
</evidence>
<evidence type="ECO:0000256" key="2">
    <source>
        <dbReference type="ARBA" id="ARBA00004876"/>
    </source>
</evidence>
<dbReference type="InterPro" id="IPR045304">
    <property type="entry name" value="LbH_SAT"/>
</dbReference>
<evidence type="ECO:0000256" key="12">
    <source>
        <dbReference type="ARBA" id="ARBA00049486"/>
    </source>
</evidence>
<evidence type="ECO:0000256" key="1">
    <source>
        <dbReference type="ARBA" id="ARBA00004496"/>
    </source>
</evidence>
<comment type="catalytic activity">
    <reaction evidence="12">
        <text>L-serine + acetyl-CoA = O-acetyl-L-serine + CoA</text>
        <dbReference type="Rhea" id="RHEA:24560"/>
        <dbReference type="ChEBI" id="CHEBI:33384"/>
        <dbReference type="ChEBI" id="CHEBI:57287"/>
        <dbReference type="ChEBI" id="CHEBI:57288"/>
        <dbReference type="ChEBI" id="CHEBI:58340"/>
        <dbReference type="EC" id="2.3.1.30"/>
    </reaction>
</comment>
<keyword evidence="11" id="KW-0012">Acyltransferase</keyword>
<keyword evidence="9" id="KW-0677">Repeat</keyword>
<evidence type="ECO:0000256" key="4">
    <source>
        <dbReference type="ARBA" id="ARBA00013266"/>
    </source>
</evidence>
<dbReference type="InterPro" id="IPR042122">
    <property type="entry name" value="Ser_AcTrfase_N_sf"/>
</dbReference>
<evidence type="ECO:0000256" key="11">
    <source>
        <dbReference type="ARBA" id="ARBA00023315"/>
    </source>
</evidence>
<gene>
    <name evidence="13" type="ORF">SAMN05421508_106123</name>
</gene>
<name>A0A286GMU4_9PROT</name>
<keyword evidence="7" id="KW-0028">Amino-acid biosynthesis</keyword>
<dbReference type="GO" id="GO:0006535">
    <property type="term" value="P:cysteine biosynthetic process from serine"/>
    <property type="evidence" value="ECO:0007669"/>
    <property type="project" value="InterPro"/>
</dbReference>
<sequence>MDAAAAMPDAAADPAARTPMPGLLALLREDVDSVLARDPAARGRLEVLFTYPGLHAVMIHRFAHGLWRRRLRFMARLLAFLGRLFTNVDIHPGATIGRRFFVDHGAGVVIGETAEIGDDVTLYQGVTLGGTSLSKGKRHPTLEDGVLVGAGAKILGANRVGKGARVGANSVVIGDVPPGMTVVGIPGRIVLPDDARRPRVGGIDLDHHLMPDPVGKALACMLERITDLEDKLAQVAPHLLTDDAGASAALLAHGDDADHLCGDPCDRGCIGRATLPL</sequence>
<comment type="subcellular location">
    <subcellularLocation>
        <location evidence="1">Cytoplasm</location>
    </subcellularLocation>
</comment>
<keyword evidence="8 13" id="KW-0808">Transferase</keyword>
<evidence type="ECO:0000256" key="6">
    <source>
        <dbReference type="ARBA" id="ARBA00022490"/>
    </source>
</evidence>
<protein>
    <recommendedName>
        <fullName evidence="5">Serine acetyltransferase</fullName>
        <ecNumber evidence="4">2.3.1.30</ecNumber>
    </recommendedName>
</protein>
<dbReference type="NCBIfam" id="TIGR01172">
    <property type="entry name" value="cysE"/>
    <property type="match status" value="1"/>
</dbReference>
<evidence type="ECO:0000256" key="9">
    <source>
        <dbReference type="ARBA" id="ARBA00022737"/>
    </source>
</evidence>
<dbReference type="AlphaFoldDB" id="A0A286GMU4"/>
<dbReference type="SUPFAM" id="SSF51161">
    <property type="entry name" value="Trimeric LpxA-like enzymes"/>
    <property type="match status" value="1"/>
</dbReference>
<dbReference type="InterPro" id="IPR005881">
    <property type="entry name" value="Ser_O-AcTrfase"/>
</dbReference>
<accession>A0A286GMU4</accession>
<dbReference type="CDD" id="cd03354">
    <property type="entry name" value="LbH_SAT"/>
    <property type="match status" value="1"/>
</dbReference>
<evidence type="ECO:0000256" key="7">
    <source>
        <dbReference type="ARBA" id="ARBA00022605"/>
    </source>
</evidence>
<dbReference type="GO" id="GO:0005737">
    <property type="term" value="C:cytoplasm"/>
    <property type="evidence" value="ECO:0007669"/>
    <property type="project" value="UniProtKB-SubCell"/>
</dbReference>
<evidence type="ECO:0000256" key="5">
    <source>
        <dbReference type="ARBA" id="ARBA00018522"/>
    </source>
</evidence>
<dbReference type="InterPro" id="IPR053376">
    <property type="entry name" value="Serine_acetyltransferase"/>
</dbReference>
<dbReference type="InterPro" id="IPR011004">
    <property type="entry name" value="Trimer_LpxA-like_sf"/>
</dbReference>
<dbReference type="PANTHER" id="PTHR42811">
    <property type="entry name" value="SERINE ACETYLTRANSFERASE"/>
    <property type="match status" value="1"/>
</dbReference>